<feature type="transmembrane region" description="Helical" evidence="1">
    <location>
        <begin position="105"/>
        <end position="130"/>
    </location>
</feature>
<dbReference type="EMBL" id="LJGU01000112">
    <property type="protein sequence ID" value="OEV04776.1"/>
    <property type="molecule type" value="Genomic_DNA"/>
</dbReference>
<reference evidence="2 3" key="1">
    <citation type="journal article" date="2016" name="Front. Microbiol.">
        <title>Comparative Genomics Analysis of Streptomyces Species Reveals Their Adaptation to the Marine Environment and Their Diversity at the Genomic Level.</title>
        <authorList>
            <person name="Tian X."/>
            <person name="Zhang Z."/>
            <person name="Yang T."/>
            <person name="Chen M."/>
            <person name="Li J."/>
            <person name="Chen F."/>
            <person name="Yang J."/>
            <person name="Li W."/>
            <person name="Zhang B."/>
            <person name="Zhang Z."/>
            <person name="Wu J."/>
            <person name="Zhang C."/>
            <person name="Long L."/>
            <person name="Xiao J."/>
        </authorList>
    </citation>
    <scope>NUCLEOTIDE SEQUENCE [LARGE SCALE GENOMIC DNA]</scope>
    <source>
        <strain evidence="2 3">SCSIO 02100</strain>
    </source>
</reference>
<dbReference type="RefSeq" id="WP_070195497.1">
    <property type="nucleotide sequence ID" value="NZ_LJGU01000112.1"/>
</dbReference>
<keyword evidence="1" id="KW-0812">Transmembrane</keyword>
<keyword evidence="3" id="KW-1185">Reference proteome</keyword>
<comment type="caution">
    <text evidence="2">The sequence shown here is derived from an EMBL/GenBank/DDBJ whole genome shotgun (WGS) entry which is preliminary data.</text>
</comment>
<keyword evidence="1" id="KW-1133">Transmembrane helix</keyword>
<dbReference type="OrthoDB" id="4217222at2"/>
<organism evidence="2 3">
    <name type="scientific">Streptomyces oceani</name>
    <dbReference type="NCBI Taxonomy" id="1075402"/>
    <lineage>
        <taxon>Bacteria</taxon>
        <taxon>Bacillati</taxon>
        <taxon>Actinomycetota</taxon>
        <taxon>Actinomycetes</taxon>
        <taxon>Kitasatosporales</taxon>
        <taxon>Streptomycetaceae</taxon>
        <taxon>Streptomyces</taxon>
    </lineage>
</organism>
<dbReference type="AlphaFoldDB" id="A0A1E7KLJ6"/>
<name>A0A1E7KLJ6_9ACTN</name>
<sequence length="328" mass="35022">MTTDIPTGWEARARDALAERSVPGDLADTVLAEVAQHCADSGERPSAAFGLPQDFADTVVHERLPEDVRDRHQPDAPAHHGNAVCAQLGLMCLVLGGYLTVARGWLVDLTVAGLVGLPLVAGAVWSLHGVAHARHAAAPKRAVAYGAGALLGVASAAVAFTQGPDTVVGPVPPPALAASGLALLGWALFRQPPENRAPRDEPLPTEAWLRRLPRLLEMRYELPRARAAELAEEASRHLAESRTEAEEEFGPVAVYASRLAKGETPQERWWQREDLRMGAGTAMVSLYLLDQLHGDMSPWLIALAAVTTALGVYSFAGALRVRHAAKRG</sequence>
<feature type="transmembrane region" description="Helical" evidence="1">
    <location>
        <begin position="172"/>
        <end position="189"/>
    </location>
</feature>
<accession>A0A1E7KLJ6</accession>
<evidence type="ECO:0000313" key="2">
    <source>
        <dbReference type="EMBL" id="OEV04776.1"/>
    </source>
</evidence>
<feature type="transmembrane region" description="Helical" evidence="1">
    <location>
        <begin position="142"/>
        <end position="160"/>
    </location>
</feature>
<evidence type="ECO:0000256" key="1">
    <source>
        <dbReference type="SAM" id="Phobius"/>
    </source>
</evidence>
<feature type="transmembrane region" description="Helical" evidence="1">
    <location>
        <begin position="81"/>
        <end position="99"/>
    </location>
</feature>
<evidence type="ECO:0000313" key="3">
    <source>
        <dbReference type="Proteomes" id="UP000176101"/>
    </source>
</evidence>
<keyword evidence="1" id="KW-0472">Membrane</keyword>
<gene>
    <name evidence="2" type="ORF">AN216_05755</name>
</gene>
<dbReference type="Proteomes" id="UP000176101">
    <property type="component" value="Unassembled WGS sequence"/>
</dbReference>
<protein>
    <submittedName>
        <fullName evidence="2">Uncharacterized protein</fullName>
    </submittedName>
</protein>
<proteinExistence type="predicted"/>
<feature type="transmembrane region" description="Helical" evidence="1">
    <location>
        <begin position="299"/>
        <end position="319"/>
    </location>
</feature>